<reference evidence="2" key="1">
    <citation type="journal article" date="2021" name="Proc. Natl. Acad. Sci. U.S.A.">
        <title>A Catalog of Tens of Thousands of Viruses from Human Metagenomes Reveals Hidden Associations with Chronic Diseases.</title>
        <authorList>
            <person name="Tisza M.J."/>
            <person name="Buck C.B."/>
        </authorList>
    </citation>
    <scope>NUCLEOTIDE SEQUENCE</scope>
    <source>
        <strain evidence="2">CtHm32</strain>
    </source>
</reference>
<sequence length="32" mass="3317">MFWAARNDSGIPKQTCHSPEGSGGISSKVGNP</sequence>
<evidence type="ECO:0000313" key="2">
    <source>
        <dbReference type="EMBL" id="DAD89151.1"/>
    </source>
</evidence>
<feature type="region of interest" description="Disordered" evidence="1">
    <location>
        <begin position="1"/>
        <end position="32"/>
    </location>
</feature>
<proteinExistence type="predicted"/>
<organism evidence="2">
    <name type="scientific">Podoviridae sp. ctHm32</name>
    <dbReference type="NCBI Taxonomy" id="2826549"/>
    <lineage>
        <taxon>Viruses</taxon>
        <taxon>Duplodnaviria</taxon>
        <taxon>Heunggongvirae</taxon>
        <taxon>Uroviricota</taxon>
        <taxon>Caudoviricetes</taxon>
    </lineage>
</organism>
<accession>A0A8S5N4A9</accession>
<name>A0A8S5N4A9_9CAUD</name>
<evidence type="ECO:0000256" key="1">
    <source>
        <dbReference type="SAM" id="MobiDB-lite"/>
    </source>
</evidence>
<dbReference type="EMBL" id="BK015054">
    <property type="protein sequence ID" value="DAD89151.1"/>
    <property type="molecule type" value="Genomic_DNA"/>
</dbReference>
<protein>
    <submittedName>
        <fullName evidence="2">Uncharacterized protein</fullName>
    </submittedName>
</protein>